<evidence type="ECO:0000313" key="1">
    <source>
        <dbReference type="EMBL" id="NEU05499.1"/>
    </source>
</evidence>
<keyword evidence="2" id="KW-1185">Reference proteome</keyword>
<accession>A0A6M0H4G8</accession>
<dbReference type="Proteomes" id="UP000481872">
    <property type="component" value="Unassembled WGS sequence"/>
</dbReference>
<organism evidence="1 2">
    <name type="scientific">Clostridium senegalense</name>
    <dbReference type="NCBI Taxonomy" id="1465809"/>
    <lineage>
        <taxon>Bacteria</taxon>
        <taxon>Bacillati</taxon>
        <taxon>Bacillota</taxon>
        <taxon>Clostridia</taxon>
        <taxon>Eubacteriales</taxon>
        <taxon>Clostridiaceae</taxon>
        <taxon>Clostridium</taxon>
    </lineage>
</organism>
<dbReference type="AlphaFoldDB" id="A0A6M0H4G8"/>
<name>A0A6M0H4G8_9CLOT</name>
<gene>
    <name evidence="1" type="ORF">G3M99_11675</name>
</gene>
<comment type="caution">
    <text evidence="1">The sequence shown here is derived from an EMBL/GenBank/DDBJ whole genome shotgun (WGS) entry which is preliminary data.</text>
</comment>
<dbReference type="EMBL" id="JAAGPU010000021">
    <property type="protein sequence ID" value="NEU05499.1"/>
    <property type="molecule type" value="Genomic_DNA"/>
</dbReference>
<evidence type="ECO:0000313" key="2">
    <source>
        <dbReference type="Proteomes" id="UP000481872"/>
    </source>
</evidence>
<dbReference type="RefSeq" id="WP_199870273.1">
    <property type="nucleotide sequence ID" value="NZ_JAAGPU010000021.1"/>
</dbReference>
<sequence length="46" mass="5641">MSFFIEFTYEDNLIFERISKLINYVKKKKDLNKLDCDDPTILDFYN</sequence>
<proteinExistence type="predicted"/>
<protein>
    <submittedName>
        <fullName evidence="1">Uncharacterized protein</fullName>
    </submittedName>
</protein>
<reference evidence="1 2" key="1">
    <citation type="submission" date="2020-02" db="EMBL/GenBank/DDBJ databases">
        <title>Genome assembly of a novel Clostridium senegalense strain.</title>
        <authorList>
            <person name="Gupta T.B."/>
            <person name="Jauregui R."/>
            <person name="Maclean P."/>
            <person name="Nawarathana A."/>
            <person name="Brightwell G."/>
        </authorList>
    </citation>
    <scope>NUCLEOTIDE SEQUENCE [LARGE SCALE GENOMIC DNA]</scope>
    <source>
        <strain evidence="1 2">AGRFS4</strain>
    </source>
</reference>